<feature type="non-terminal residue" evidence="2">
    <location>
        <position position="107"/>
    </location>
</feature>
<dbReference type="Gene3D" id="3.40.630.30">
    <property type="match status" value="1"/>
</dbReference>
<dbReference type="AlphaFoldDB" id="X0SWK5"/>
<sequence length="107" mass="12076">MASLVIRDMESADEYYVGTCTHTNESDEFDACARRRLAWLKGMHQEGLRVKVALWDGDRVGFLYLMPIEICPWGPLGRDLMAIPCLYVQERAKGRGVGRALIEAAED</sequence>
<evidence type="ECO:0000313" key="2">
    <source>
        <dbReference type="EMBL" id="GAF85379.1"/>
    </source>
</evidence>
<organism evidence="2">
    <name type="scientific">marine sediment metagenome</name>
    <dbReference type="NCBI Taxonomy" id="412755"/>
    <lineage>
        <taxon>unclassified sequences</taxon>
        <taxon>metagenomes</taxon>
        <taxon>ecological metagenomes</taxon>
    </lineage>
</organism>
<comment type="caution">
    <text evidence="2">The sequence shown here is derived from an EMBL/GenBank/DDBJ whole genome shotgun (WGS) entry which is preliminary data.</text>
</comment>
<dbReference type="EMBL" id="BARS01001071">
    <property type="protein sequence ID" value="GAF85379.1"/>
    <property type="molecule type" value="Genomic_DNA"/>
</dbReference>
<feature type="domain" description="N-acetyltransferase" evidence="1">
    <location>
        <begin position="30"/>
        <end position="107"/>
    </location>
</feature>
<accession>X0SWK5</accession>
<dbReference type="InterPro" id="IPR016181">
    <property type="entry name" value="Acyl_CoA_acyltransferase"/>
</dbReference>
<reference evidence="2" key="1">
    <citation type="journal article" date="2014" name="Front. Microbiol.">
        <title>High frequency of phylogenetically diverse reductive dehalogenase-homologous genes in deep subseafloor sedimentary metagenomes.</title>
        <authorList>
            <person name="Kawai M."/>
            <person name="Futagami T."/>
            <person name="Toyoda A."/>
            <person name="Takaki Y."/>
            <person name="Nishi S."/>
            <person name="Hori S."/>
            <person name="Arai W."/>
            <person name="Tsubouchi T."/>
            <person name="Morono Y."/>
            <person name="Uchiyama I."/>
            <person name="Ito T."/>
            <person name="Fujiyama A."/>
            <person name="Inagaki F."/>
            <person name="Takami H."/>
        </authorList>
    </citation>
    <scope>NUCLEOTIDE SEQUENCE</scope>
    <source>
        <strain evidence="2">Expedition CK06-06</strain>
    </source>
</reference>
<evidence type="ECO:0000259" key="1">
    <source>
        <dbReference type="Pfam" id="PF00583"/>
    </source>
</evidence>
<protein>
    <recommendedName>
        <fullName evidence="1">N-acetyltransferase domain-containing protein</fullName>
    </recommendedName>
</protein>
<dbReference type="GO" id="GO:0016747">
    <property type="term" value="F:acyltransferase activity, transferring groups other than amino-acyl groups"/>
    <property type="evidence" value="ECO:0007669"/>
    <property type="project" value="InterPro"/>
</dbReference>
<dbReference type="Pfam" id="PF00583">
    <property type="entry name" value="Acetyltransf_1"/>
    <property type="match status" value="1"/>
</dbReference>
<name>X0SWK5_9ZZZZ</name>
<dbReference type="InterPro" id="IPR000182">
    <property type="entry name" value="GNAT_dom"/>
</dbReference>
<dbReference type="SUPFAM" id="SSF55729">
    <property type="entry name" value="Acyl-CoA N-acyltransferases (Nat)"/>
    <property type="match status" value="1"/>
</dbReference>
<proteinExistence type="predicted"/>
<dbReference type="CDD" id="cd04301">
    <property type="entry name" value="NAT_SF"/>
    <property type="match status" value="1"/>
</dbReference>
<gene>
    <name evidence="2" type="ORF">S01H1_02263</name>
</gene>